<gene>
    <name evidence="2" type="primary">tcuB</name>
    <name evidence="2" type="ORF">ACFFJ3_10640</name>
</gene>
<feature type="transmembrane region" description="Helical" evidence="1">
    <location>
        <begin position="327"/>
        <end position="348"/>
    </location>
</feature>
<organism evidence="2 3">
    <name type="scientific">Serratia aquatilis</name>
    <dbReference type="NCBI Taxonomy" id="1737515"/>
    <lineage>
        <taxon>Bacteria</taxon>
        <taxon>Pseudomonadati</taxon>
        <taxon>Pseudomonadota</taxon>
        <taxon>Gammaproteobacteria</taxon>
        <taxon>Enterobacterales</taxon>
        <taxon>Yersiniaceae</taxon>
        <taxon>Serratia</taxon>
    </lineage>
</organism>
<dbReference type="SUPFAM" id="SSF103501">
    <property type="entry name" value="Respiratory nitrate reductase 1 gamma chain"/>
    <property type="match status" value="1"/>
</dbReference>
<protein>
    <submittedName>
        <fullName evidence="2">Tricarballylate utilization 4Fe-4S protein TcuB</fullName>
    </submittedName>
</protein>
<name>A0ABV6ED92_9GAMM</name>
<sequence>MQQLEMLIHQAQSLTANEQEVERMMQICNACRYCEGFCAVFPAMTLRLTFGKADINYLANLCHNCGACLHACQYAPPHEFGVNVPQAMARVRVETYQEYARPALFGTLYRRAGVAVVLALAFGIGLFLLLMMAINGTLLHPPLAGDFYQIFPHNLLAAMFGSVFVFSLCSLLFSVSKFWREISSGAGSLPALVETANNVLTLTYLDGGHGEGCNDEDDAFTLRRRRFHHFTFYGFMLCFASTIVATGYHFLLGQQAPYDLLSLPVILGTLGGIGLIIGPLGLLWLNLRRHPAHGDAAQKPLDRGFILLLLLVSITGIALLIGRNTSLMGVLLALHLGTVMALFITLPYGKFAHGFYRTAALLKWAIEKRSKA</sequence>
<keyword evidence="1" id="KW-1133">Transmembrane helix</keyword>
<feature type="transmembrane region" description="Helical" evidence="1">
    <location>
        <begin position="154"/>
        <end position="175"/>
    </location>
</feature>
<dbReference type="InterPro" id="IPR012830">
    <property type="entry name" value="Citrate_utilization_prot_B"/>
</dbReference>
<dbReference type="NCBIfam" id="NF011607">
    <property type="entry name" value="PRK15033.1"/>
    <property type="match status" value="1"/>
</dbReference>
<dbReference type="EMBL" id="JBHLXG010000008">
    <property type="protein sequence ID" value="MFC0226954.1"/>
    <property type="molecule type" value="Genomic_DNA"/>
</dbReference>
<accession>A0ABV6ED92</accession>
<dbReference type="InterPro" id="IPR036197">
    <property type="entry name" value="NarG-like_sf"/>
</dbReference>
<keyword evidence="1" id="KW-0472">Membrane</keyword>
<comment type="caution">
    <text evidence="2">The sequence shown here is derived from an EMBL/GenBank/DDBJ whole genome shotgun (WGS) entry which is preliminary data.</text>
</comment>
<evidence type="ECO:0000313" key="2">
    <source>
        <dbReference type="EMBL" id="MFC0226954.1"/>
    </source>
</evidence>
<feature type="transmembrane region" description="Helical" evidence="1">
    <location>
        <begin position="305"/>
        <end position="321"/>
    </location>
</feature>
<keyword evidence="3" id="KW-1185">Reference proteome</keyword>
<keyword evidence="1" id="KW-0812">Transmembrane</keyword>
<feature type="transmembrane region" description="Helical" evidence="1">
    <location>
        <begin position="263"/>
        <end position="285"/>
    </location>
</feature>
<proteinExistence type="predicted"/>
<evidence type="ECO:0000256" key="1">
    <source>
        <dbReference type="SAM" id="Phobius"/>
    </source>
</evidence>
<dbReference type="RefSeq" id="WP_380675024.1">
    <property type="nucleotide sequence ID" value="NZ_CP173186.1"/>
</dbReference>
<feature type="transmembrane region" description="Helical" evidence="1">
    <location>
        <begin position="230"/>
        <end position="251"/>
    </location>
</feature>
<dbReference type="Proteomes" id="UP001589792">
    <property type="component" value="Unassembled WGS sequence"/>
</dbReference>
<dbReference type="SUPFAM" id="SSF54862">
    <property type="entry name" value="4Fe-4S ferredoxins"/>
    <property type="match status" value="1"/>
</dbReference>
<reference evidence="2 3" key="1">
    <citation type="submission" date="2024-09" db="EMBL/GenBank/DDBJ databases">
        <authorList>
            <person name="Sun Q."/>
            <person name="Mori K."/>
        </authorList>
    </citation>
    <scope>NUCLEOTIDE SEQUENCE [LARGE SCALE GENOMIC DNA]</scope>
    <source>
        <strain evidence="2 3">CCM 8626</strain>
    </source>
</reference>
<feature type="transmembrane region" description="Helical" evidence="1">
    <location>
        <begin position="112"/>
        <end position="134"/>
    </location>
</feature>
<dbReference type="NCBIfam" id="TIGR02484">
    <property type="entry name" value="CitB"/>
    <property type="match status" value="1"/>
</dbReference>
<evidence type="ECO:0000313" key="3">
    <source>
        <dbReference type="Proteomes" id="UP001589792"/>
    </source>
</evidence>